<dbReference type="GeneID" id="57132447"/>
<name>A0A094XXX5_LATSK</name>
<dbReference type="Proteomes" id="UP001179858">
    <property type="component" value="Chromosome"/>
</dbReference>
<proteinExistence type="predicted"/>
<dbReference type="Proteomes" id="UP000234349">
    <property type="component" value="Unassembled WGS sequence"/>
</dbReference>
<dbReference type="InterPro" id="IPR003188">
    <property type="entry name" value="PTS_IIA_lac/cel"/>
</dbReference>
<keyword evidence="4" id="KW-0598">Phosphotransferase system</keyword>
<reference evidence="8 11" key="1">
    <citation type="submission" date="2016-09" db="EMBL/GenBank/DDBJ databases">
        <authorList>
            <person name="Inglin R.C."/>
        </authorList>
    </citation>
    <scope>NUCLEOTIDE SEQUENCE [LARGE SCALE GENOMIC DNA]</scope>
    <source>
        <strain evidence="8 11">RI-517</strain>
    </source>
</reference>
<evidence type="ECO:0000256" key="5">
    <source>
        <dbReference type="PIRSR" id="PIRSR000699-1"/>
    </source>
</evidence>
<accession>A0A094XXX5</accession>
<feature type="active site" description="Tele-phosphohistidine intermediate" evidence="5">
    <location>
        <position position="78"/>
    </location>
</feature>
<dbReference type="EMBL" id="OKRC01000003">
    <property type="protein sequence ID" value="SPE20412.1"/>
    <property type="molecule type" value="Genomic_DNA"/>
</dbReference>
<comment type="cofactor">
    <cofactor evidence="6">
        <name>Mg(2+)</name>
        <dbReference type="ChEBI" id="CHEBI:18420"/>
    </cofactor>
    <text evidence="6">Binds 1 Mg(2+) ion per trimer.</text>
</comment>
<organism evidence="9 12">
    <name type="scientific">Latilactobacillus sakei</name>
    <name type="common">Lactobacillus sakei</name>
    <dbReference type="NCBI Taxonomy" id="1599"/>
    <lineage>
        <taxon>Bacteria</taxon>
        <taxon>Bacillati</taxon>
        <taxon>Bacillota</taxon>
        <taxon>Bacilli</taxon>
        <taxon>Lactobacillales</taxon>
        <taxon>Lactobacillaceae</taxon>
        <taxon>Latilactobacillus</taxon>
    </lineage>
</organism>
<dbReference type="Gene3D" id="1.20.58.80">
    <property type="entry name" value="Phosphotransferase system, lactose/cellobiose-type IIA subunit"/>
    <property type="match status" value="1"/>
</dbReference>
<keyword evidence="3 9" id="KW-0808">Transferase</keyword>
<evidence type="ECO:0000256" key="3">
    <source>
        <dbReference type="ARBA" id="ARBA00022679"/>
    </source>
</evidence>
<evidence type="ECO:0000313" key="11">
    <source>
        <dbReference type="Proteomes" id="UP000234349"/>
    </source>
</evidence>
<dbReference type="CDD" id="cd00215">
    <property type="entry name" value="PTS_IIA_lac"/>
    <property type="match status" value="1"/>
</dbReference>
<feature type="modified residue" description="Phosphohistidine; by HPr" evidence="7">
    <location>
        <position position="78"/>
    </location>
</feature>
<dbReference type="InterPro" id="IPR036542">
    <property type="entry name" value="PTS_IIA_lac/cel_sf"/>
</dbReference>
<evidence type="ECO:0000313" key="8">
    <source>
        <dbReference type="EMBL" id="PKX79078.1"/>
    </source>
</evidence>
<dbReference type="EMBL" id="MKGH01000011">
    <property type="protein sequence ID" value="PKX79078.1"/>
    <property type="molecule type" value="Genomic_DNA"/>
</dbReference>
<keyword evidence="2" id="KW-0762">Sugar transport</keyword>
<dbReference type="PIRSF" id="PIRSF000699">
    <property type="entry name" value="PTS_IILac_III"/>
    <property type="match status" value="1"/>
</dbReference>
<evidence type="ECO:0000256" key="6">
    <source>
        <dbReference type="PIRSR" id="PIRSR000699-2"/>
    </source>
</evidence>
<dbReference type="EC" id="2.7.1.-" evidence="9"/>
<evidence type="ECO:0000313" key="10">
    <source>
        <dbReference type="EMBL" id="WGI18829.1"/>
    </source>
</evidence>
<evidence type="ECO:0000256" key="1">
    <source>
        <dbReference type="ARBA" id="ARBA00022448"/>
    </source>
</evidence>
<dbReference type="EMBL" id="CP122959">
    <property type="protein sequence ID" value="WGI18829.1"/>
    <property type="molecule type" value="Genomic_DNA"/>
</dbReference>
<sequence length="111" mass="11889">MADEQNLETIMGLIINGGNAKSSAMEAIQAAKKGDFDQAAAKLQESDAALSEAHNVQTGMLTKEASGDHIDVTLLTVHSQDHLMNAITFRDLAGEVVDVYRKMAGLPVETY</sequence>
<dbReference type="RefSeq" id="WP_016265558.1">
    <property type="nucleotide sequence ID" value="NZ_AP017931.1"/>
</dbReference>
<dbReference type="SUPFAM" id="SSF46973">
    <property type="entry name" value="Enzyme IIa from lactose specific PTS, IIa-lac"/>
    <property type="match status" value="1"/>
</dbReference>
<dbReference type="GO" id="GO:0046872">
    <property type="term" value="F:metal ion binding"/>
    <property type="evidence" value="ECO:0007669"/>
    <property type="project" value="UniProtKB-KW"/>
</dbReference>
<reference evidence="9 12" key="2">
    <citation type="submission" date="2018-02" db="EMBL/GenBank/DDBJ databases">
        <authorList>
            <person name="Rodrigo-Torres L."/>
            <person name="Arahal R. D."/>
            <person name="Lucena T."/>
        </authorList>
    </citation>
    <scope>NUCLEOTIDE SEQUENCE [LARGE SCALE GENOMIC DNA]</scope>
    <source>
        <strain evidence="9 12">CECT 9267</strain>
    </source>
</reference>
<dbReference type="GO" id="GO:0009401">
    <property type="term" value="P:phosphoenolpyruvate-dependent sugar phosphotransferase system"/>
    <property type="evidence" value="ECO:0007669"/>
    <property type="project" value="UniProtKB-KW"/>
</dbReference>
<dbReference type="Proteomes" id="UP000239650">
    <property type="component" value="Unassembled WGS sequence"/>
</dbReference>
<evidence type="ECO:0000313" key="12">
    <source>
        <dbReference type="Proteomes" id="UP000239650"/>
    </source>
</evidence>
<dbReference type="PROSITE" id="PS51095">
    <property type="entry name" value="PTS_EIIA_TYPE_3"/>
    <property type="match status" value="1"/>
</dbReference>
<protein>
    <submittedName>
        <fullName evidence="9">Lichenan-specific phosphotransferase enzyme IIA component</fullName>
        <ecNumber evidence="9">2.7.1.-</ecNumber>
    </submittedName>
    <submittedName>
        <fullName evidence="8">PTS lactose/cellobiose transporter subunit IIA</fullName>
    </submittedName>
</protein>
<dbReference type="GO" id="GO:0016740">
    <property type="term" value="F:transferase activity"/>
    <property type="evidence" value="ECO:0007669"/>
    <property type="project" value="UniProtKB-KW"/>
</dbReference>
<evidence type="ECO:0000313" key="9">
    <source>
        <dbReference type="EMBL" id="SPE20412.1"/>
    </source>
</evidence>
<evidence type="ECO:0000256" key="4">
    <source>
        <dbReference type="ARBA" id="ARBA00022683"/>
    </source>
</evidence>
<keyword evidence="6" id="KW-0479">Metal-binding</keyword>
<dbReference type="Pfam" id="PF02255">
    <property type="entry name" value="PTS_IIA"/>
    <property type="match status" value="1"/>
</dbReference>
<keyword evidence="1" id="KW-0813">Transport</keyword>
<dbReference type="PANTHER" id="PTHR34382">
    <property type="entry name" value="PTS SYSTEM N,N'-DIACETYLCHITOBIOSE-SPECIFIC EIIA COMPONENT"/>
    <property type="match status" value="1"/>
</dbReference>
<evidence type="ECO:0000256" key="7">
    <source>
        <dbReference type="PROSITE-ProRule" id="PRU00418"/>
    </source>
</evidence>
<keyword evidence="6" id="KW-0460">Magnesium</keyword>
<reference evidence="10" key="3">
    <citation type="submission" date="2023-04" db="EMBL/GenBank/DDBJ databases">
        <title>Novel strain of Lactilactobacillus sakei and use thereof.</title>
        <authorList>
            <person name="Kim S.Y."/>
        </authorList>
    </citation>
    <scope>NUCLEOTIDE SEQUENCE</scope>
    <source>
        <strain evidence="10">HUP1</strain>
    </source>
</reference>
<dbReference type="AlphaFoldDB" id="A0A094XXX5"/>
<feature type="binding site" evidence="6">
    <location>
        <position position="81"/>
    </location>
    <ligand>
        <name>Mg(2+)</name>
        <dbReference type="ChEBI" id="CHEBI:18420"/>
        <note>ligand shared between all trimeric partners</note>
    </ligand>
</feature>
<gene>
    <name evidence="9" type="primary">licA</name>
    <name evidence="8" type="ORF">CUR37_03280</name>
    <name evidence="9" type="ORF">LAS9267_00797</name>
    <name evidence="10" type="ORF">QBD03_08750</name>
</gene>
<dbReference type="PANTHER" id="PTHR34382:SF7">
    <property type="entry name" value="PTS SYSTEM N,N'-DIACETYLCHITOBIOSE-SPECIFIC EIIA COMPONENT"/>
    <property type="match status" value="1"/>
</dbReference>
<evidence type="ECO:0000256" key="2">
    <source>
        <dbReference type="ARBA" id="ARBA00022597"/>
    </source>
</evidence>